<dbReference type="Gene3D" id="2.130.10.10">
    <property type="entry name" value="YVTN repeat-like/Quinoprotein amine dehydrogenase"/>
    <property type="match status" value="2"/>
</dbReference>
<feature type="repeat" description="WD" evidence="6">
    <location>
        <begin position="91"/>
        <end position="131"/>
    </location>
</feature>
<evidence type="ECO:0000256" key="5">
    <source>
        <dbReference type="ARBA" id="ARBA00039514"/>
    </source>
</evidence>
<evidence type="ECO:0000256" key="2">
    <source>
        <dbReference type="ARBA" id="ARBA00022574"/>
    </source>
</evidence>
<evidence type="ECO:0000256" key="7">
    <source>
        <dbReference type="SAM" id="MobiDB-lite"/>
    </source>
</evidence>
<proteinExistence type="inferred from homology"/>
<keyword evidence="2 6" id="KW-0853">WD repeat</keyword>
<evidence type="ECO:0000256" key="1">
    <source>
        <dbReference type="ARBA" id="ARBA00007625"/>
    </source>
</evidence>
<evidence type="ECO:0000313" key="9">
    <source>
        <dbReference type="Proteomes" id="UP000639403"/>
    </source>
</evidence>
<sequence>MPDIPVGTQIFDLVFHPTDSIVFTGLLTGHVKAFGYDEQGNHDSKFAVRPSKRSCRALAISDDGSRLWAAGKAKSLYTIDVGTGEIVNTIYNAHDAAINRVKHLTTNLLSSGDDDGVIKLWDPRKPDAIKAYNHHFDFISDFLWLSDGKQLVSTSGDGTLSVIDVRAKKTEPLAQSEDQEDELLSIVPIKGGQKFAVGTQLGILSIFNRRNGWGDCVDRIPGHPHSIDTLCNIPSSYPSSHSTILTGSSDGILRAVQLFPTKLLGVVADHGEFPIECVAVDRGGEGRWVGSAGHEEVLKLTDLKEVFEDEDGKEDEDEDGKDGSEGEDDEGEAEDSDTAESAMEDASQEEAEEPHEEGEDAAEDSSEDDVEPEEKKRKRKQDKDPLQLVKRKKGRNEIDAERSFFADL</sequence>
<dbReference type="SUPFAM" id="SSF50978">
    <property type="entry name" value="WD40 repeat-like"/>
    <property type="match status" value="1"/>
</dbReference>
<dbReference type="Pfam" id="PF24796">
    <property type="entry name" value="WDR55"/>
    <property type="match status" value="1"/>
</dbReference>
<comment type="caution">
    <text evidence="8">The sequence shown here is derived from an EMBL/GenBank/DDBJ whole genome shotgun (WGS) entry which is preliminary data.</text>
</comment>
<feature type="compositionally biased region" description="Acidic residues" evidence="7">
    <location>
        <begin position="307"/>
        <end position="372"/>
    </location>
</feature>
<dbReference type="AlphaFoldDB" id="A0A8H7TYK9"/>
<comment type="similarity">
    <text evidence="1">Belongs to the WD repeat WDR55 family.</text>
</comment>
<evidence type="ECO:0000313" key="8">
    <source>
        <dbReference type="EMBL" id="KAF9806750.1"/>
    </source>
</evidence>
<reference evidence="8" key="2">
    <citation type="journal article" name="Front. Microbiol.">
        <title>Degradative Capacity of Two Strains of Rhodonia placenta: From Phenotype to Genotype.</title>
        <authorList>
            <person name="Kolle M."/>
            <person name="Horta M.A.C."/>
            <person name="Nowrousian M."/>
            <person name="Ohm R.A."/>
            <person name="Benz J.P."/>
            <person name="Pilgard A."/>
        </authorList>
    </citation>
    <scope>NUCLEOTIDE SEQUENCE</scope>
    <source>
        <strain evidence="8">FPRL280</strain>
    </source>
</reference>
<protein>
    <recommendedName>
        <fullName evidence="4">WD repeat-containing protein JIP5</fullName>
    </recommendedName>
    <alternativeName>
        <fullName evidence="5">WD repeat-containing protein jip5</fullName>
    </alternativeName>
</protein>
<dbReference type="InterPro" id="IPR001680">
    <property type="entry name" value="WD40_rpt"/>
</dbReference>
<dbReference type="PANTHER" id="PTHR44019:SF20">
    <property type="entry name" value="WD REPEAT-CONTAINING PROTEIN 55"/>
    <property type="match status" value="1"/>
</dbReference>
<feature type="compositionally biased region" description="Basic and acidic residues" evidence="7">
    <location>
        <begin position="395"/>
        <end position="408"/>
    </location>
</feature>
<dbReference type="EMBL" id="JADOXO010000315">
    <property type="protein sequence ID" value="KAF9806750.1"/>
    <property type="molecule type" value="Genomic_DNA"/>
</dbReference>
<evidence type="ECO:0000256" key="3">
    <source>
        <dbReference type="ARBA" id="ARBA00022737"/>
    </source>
</evidence>
<organism evidence="8 9">
    <name type="scientific">Rhodonia placenta</name>
    <dbReference type="NCBI Taxonomy" id="104341"/>
    <lineage>
        <taxon>Eukaryota</taxon>
        <taxon>Fungi</taxon>
        <taxon>Dikarya</taxon>
        <taxon>Basidiomycota</taxon>
        <taxon>Agaricomycotina</taxon>
        <taxon>Agaricomycetes</taxon>
        <taxon>Polyporales</taxon>
        <taxon>Adustoporiaceae</taxon>
        <taxon>Rhodonia</taxon>
    </lineage>
</organism>
<dbReference type="InterPro" id="IPR050505">
    <property type="entry name" value="WDR55/POC1"/>
</dbReference>
<evidence type="ECO:0000256" key="6">
    <source>
        <dbReference type="PROSITE-ProRule" id="PRU00221"/>
    </source>
</evidence>
<dbReference type="InterPro" id="IPR015943">
    <property type="entry name" value="WD40/YVTN_repeat-like_dom_sf"/>
</dbReference>
<dbReference type="PROSITE" id="PS50082">
    <property type="entry name" value="WD_REPEATS_2"/>
    <property type="match status" value="1"/>
</dbReference>
<dbReference type="Proteomes" id="UP000639403">
    <property type="component" value="Unassembled WGS sequence"/>
</dbReference>
<evidence type="ECO:0000256" key="4">
    <source>
        <dbReference type="ARBA" id="ARBA00039238"/>
    </source>
</evidence>
<accession>A0A8H7TYK9</accession>
<reference evidence="8" key="1">
    <citation type="submission" date="2020-11" db="EMBL/GenBank/DDBJ databases">
        <authorList>
            <person name="Koelle M."/>
            <person name="Horta M.A.C."/>
            <person name="Nowrousian M."/>
            <person name="Ohm R.A."/>
            <person name="Benz P."/>
            <person name="Pilgard A."/>
        </authorList>
    </citation>
    <scope>NUCLEOTIDE SEQUENCE</scope>
    <source>
        <strain evidence="8">FPRL280</strain>
    </source>
</reference>
<feature type="region of interest" description="Disordered" evidence="7">
    <location>
        <begin position="300"/>
        <end position="408"/>
    </location>
</feature>
<gene>
    <name evidence="8" type="ORF">IEO21_08559</name>
</gene>
<keyword evidence="3" id="KW-0677">Repeat</keyword>
<name>A0A8H7TYK9_9APHY</name>
<dbReference type="InterPro" id="IPR036322">
    <property type="entry name" value="WD40_repeat_dom_sf"/>
</dbReference>
<dbReference type="PANTHER" id="PTHR44019">
    <property type="entry name" value="WD REPEAT-CONTAINING PROTEIN 55"/>
    <property type="match status" value="1"/>
</dbReference>
<dbReference type="SMART" id="SM00320">
    <property type="entry name" value="WD40"/>
    <property type="match status" value="6"/>
</dbReference>